<proteinExistence type="predicted"/>
<evidence type="ECO:0000256" key="1">
    <source>
        <dbReference type="SAM" id="Coils"/>
    </source>
</evidence>
<feature type="region of interest" description="Disordered" evidence="2">
    <location>
        <begin position="143"/>
        <end position="170"/>
    </location>
</feature>
<gene>
    <name evidence="3" type="ORF">AXG93_3052s1030</name>
</gene>
<name>A0A176WJP2_MARPO</name>
<evidence type="ECO:0000256" key="2">
    <source>
        <dbReference type="SAM" id="MobiDB-lite"/>
    </source>
</evidence>
<sequence>MQTIFTNDVHDNMASRVCGTPVTGKPIHWARIFWSIKHKNGKEMFEGSMNYMSPFFINFYRGMGLLTEAKKQKFLLKREIAESDDKGVLGDVLSFKGCGLKCRIASQETSSYADEYNENETRMAFGEGPLEWGPLDMPMDGSLAKGEERKDETETETLGQRLRPSTFGTTTSTYGRRSSAFGVFDCGKEHLAEEPKTAEFSLADLMSDRIVSLIKYLDGKMAKYPEPESVGSYVELVRRKTKAKVVATAKVAERVASLTSECATMRVTLVRVQKGVGRKLRSQLAAVEEKLVAAPAKLMKAEVTVQQLEQQMDACKDRAMSSRLRELEVNKIGFARASIEGIGSQRSCKTLTAR</sequence>
<keyword evidence="1" id="KW-0175">Coiled coil</keyword>
<reference evidence="3" key="1">
    <citation type="submission" date="2016-03" db="EMBL/GenBank/DDBJ databases">
        <title>Mechanisms controlling the formation of the plant cell surface in tip-growing cells are functionally conserved among land plants.</title>
        <authorList>
            <person name="Honkanen S."/>
            <person name="Jones V.A."/>
            <person name="Morieri G."/>
            <person name="Champion C."/>
            <person name="Hetherington A.J."/>
            <person name="Kelly S."/>
            <person name="Saint-Marcoux D."/>
            <person name="Proust H."/>
            <person name="Prescott H."/>
            <person name="Dolan L."/>
        </authorList>
    </citation>
    <scope>NUCLEOTIDE SEQUENCE [LARGE SCALE GENOMIC DNA]</scope>
    <source>
        <tissue evidence="3">Whole gametophyte</tissue>
    </source>
</reference>
<dbReference type="EMBL" id="LVLJ01000720">
    <property type="protein sequence ID" value="OAE32873.1"/>
    <property type="molecule type" value="Genomic_DNA"/>
</dbReference>
<comment type="caution">
    <text evidence="3">The sequence shown here is derived from an EMBL/GenBank/DDBJ whole genome shotgun (WGS) entry which is preliminary data.</text>
</comment>
<dbReference type="AlphaFoldDB" id="A0A176WJP2"/>
<protein>
    <submittedName>
        <fullName evidence="3">Uncharacterized protein</fullName>
    </submittedName>
</protein>
<evidence type="ECO:0000313" key="3">
    <source>
        <dbReference type="EMBL" id="OAE32873.1"/>
    </source>
</evidence>
<feature type="coiled-coil region" evidence="1">
    <location>
        <begin position="298"/>
        <end position="325"/>
    </location>
</feature>
<accession>A0A176WJP2</accession>
<dbReference type="Proteomes" id="UP000077202">
    <property type="component" value="Unassembled WGS sequence"/>
</dbReference>
<organism evidence="3 4">
    <name type="scientific">Marchantia polymorpha subsp. ruderalis</name>
    <dbReference type="NCBI Taxonomy" id="1480154"/>
    <lineage>
        <taxon>Eukaryota</taxon>
        <taxon>Viridiplantae</taxon>
        <taxon>Streptophyta</taxon>
        <taxon>Embryophyta</taxon>
        <taxon>Marchantiophyta</taxon>
        <taxon>Marchantiopsida</taxon>
        <taxon>Marchantiidae</taxon>
        <taxon>Marchantiales</taxon>
        <taxon>Marchantiaceae</taxon>
        <taxon>Marchantia</taxon>
    </lineage>
</organism>
<keyword evidence="4" id="KW-1185">Reference proteome</keyword>
<evidence type="ECO:0000313" key="4">
    <source>
        <dbReference type="Proteomes" id="UP000077202"/>
    </source>
</evidence>